<evidence type="ECO:0000256" key="1">
    <source>
        <dbReference type="SAM" id="MobiDB-lite"/>
    </source>
</evidence>
<proteinExistence type="predicted"/>
<feature type="region of interest" description="Disordered" evidence="1">
    <location>
        <begin position="1"/>
        <end position="29"/>
    </location>
</feature>
<protein>
    <submittedName>
        <fullName evidence="2">Imm21 family immunity protein</fullName>
    </submittedName>
</protein>
<evidence type="ECO:0000313" key="3">
    <source>
        <dbReference type="Proteomes" id="UP001310290"/>
    </source>
</evidence>
<keyword evidence="3" id="KW-1185">Reference proteome</keyword>
<comment type="caution">
    <text evidence="2">The sequence shown here is derived from an EMBL/GenBank/DDBJ whole genome shotgun (WGS) entry which is preliminary data.</text>
</comment>
<dbReference type="Pfam" id="PF15589">
    <property type="entry name" value="Imm21"/>
    <property type="match status" value="1"/>
</dbReference>
<sequence length="122" mass="12821">MLTDDLLRGLPGHGQHEYPEDQSHQPFEQGLHVGGGSLIVIPVFELAAWRGCTEARVMAGDATAPDDYDRACAVDDLAGVITVGENGAQARVLADEPATSCYLPEPSAEPSCAGLPPTLRPV</sequence>
<name>A0ABU8AYT1_9ACTN</name>
<dbReference type="EMBL" id="JARULZ010000002">
    <property type="protein sequence ID" value="MEH0638846.1"/>
    <property type="molecule type" value="Genomic_DNA"/>
</dbReference>
<evidence type="ECO:0000313" key="2">
    <source>
        <dbReference type="EMBL" id="MEH0638846.1"/>
    </source>
</evidence>
<accession>A0ABU8AYT1</accession>
<dbReference type="RefSeq" id="WP_334661471.1">
    <property type="nucleotide sequence ID" value="NZ_JARULZ010000002.1"/>
</dbReference>
<reference evidence="2" key="1">
    <citation type="submission" date="2023-04" db="EMBL/GenBank/DDBJ databases">
        <title>Genomic diversity of scab-causing Streptomyces spp. in the province of Quebec, Canada.</title>
        <authorList>
            <person name="Biessy A."/>
            <person name="Cadieux M."/>
            <person name="Ciotola M."/>
            <person name="Filion M."/>
        </authorList>
    </citation>
    <scope>NUCLEOTIDE SEQUENCE</scope>
    <source>
        <strain evidence="2">B21-115</strain>
    </source>
</reference>
<gene>
    <name evidence="2" type="ORF">QBA35_37355</name>
</gene>
<dbReference type="Proteomes" id="UP001310290">
    <property type="component" value="Unassembled WGS sequence"/>
</dbReference>
<feature type="compositionally biased region" description="Basic and acidic residues" evidence="1">
    <location>
        <begin position="14"/>
        <end position="23"/>
    </location>
</feature>
<dbReference type="InterPro" id="IPR028961">
    <property type="entry name" value="Imm21"/>
</dbReference>
<organism evidence="2 3">
    <name type="scientific">Streptomyces bottropensis</name>
    <dbReference type="NCBI Taxonomy" id="42235"/>
    <lineage>
        <taxon>Bacteria</taxon>
        <taxon>Bacillati</taxon>
        <taxon>Actinomycetota</taxon>
        <taxon>Actinomycetes</taxon>
        <taxon>Kitasatosporales</taxon>
        <taxon>Streptomycetaceae</taxon>
        <taxon>Streptomyces</taxon>
    </lineage>
</organism>